<reference evidence="1" key="1">
    <citation type="submission" date="2020-05" db="EMBL/GenBank/DDBJ databases">
        <authorList>
            <person name="Chiriac C."/>
            <person name="Salcher M."/>
            <person name="Ghai R."/>
            <person name="Kavagutti S V."/>
        </authorList>
    </citation>
    <scope>NUCLEOTIDE SEQUENCE</scope>
</reference>
<organism evidence="1">
    <name type="scientific">uncultured Caudovirales phage</name>
    <dbReference type="NCBI Taxonomy" id="2100421"/>
    <lineage>
        <taxon>Viruses</taxon>
        <taxon>Duplodnaviria</taxon>
        <taxon>Heunggongvirae</taxon>
        <taxon>Uroviricota</taxon>
        <taxon>Caudoviricetes</taxon>
        <taxon>Peduoviridae</taxon>
        <taxon>Maltschvirus</taxon>
        <taxon>Maltschvirus maltsch</taxon>
    </lineage>
</organism>
<name>A0A6J5QJS4_9CAUD</name>
<proteinExistence type="predicted"/>
<protein>
    <submittedName>
        <fullName evidence="1">Uncharacterized protein</fullName>
    </submittedName>
</protein>
<dbReference type="EMBL" id="LR797064">
    <property type="protein sequence ID" value="CAB4184613.1"/>
    <property type="molecule type" value="Genomic_DNA"/>
</dbReference>
<gene>
    <name evidence="1" type="ORF">UFOVP1124_23</name>
</gene>
<accession>A0A6J5QJS4</accession>
<sequence length="88" mass="8925">MKWKSLVAWLVSWSADPAEVDREAPRAAAAVAVAYAELALPSVPVPPAPPPPAACACGGKCANGVYRPDGKIPQKCAPGCATCKAPGK</sequence>
<evidence type="ECO:0000313" key="1">
    <source>
        <dbReference type="EMBL" id="CAB4184613.1"/>
    </source>
</evidence>